<dbReference type="CDD" id="cd09719">
    <property type="entry name" value="Cas1_I-E"/>
    <property type="match status" value="1"/>
</dbReference>
<dbReference type="GO" id="GO:0051607">
    <property type="term" value="P:defense response to virus"/>
    <property type="evidence" value="ECO:0007669"/>
    <property type="project" value="UniProtKB-UniRule"/>
</dbReference>
<dbReference type="Gene3D" id="1.20.120.920">
    <property type="entry name" value="CRISPR-associated endonuclease Cas1, C-terminal domain"/>
    <property type="match status" value="1"/>
</dbReference>
<evidence type="ECO:0000256" key="2">
    <source>
        <dbReference type="ARBA" id="ARBA00022723"/>
    </source>
</evidence>
<dbReference type="InterPro" id="IPR033641">
    <property type="entry name" value="Cas1_I-E"/>
</dbReference>
<keyword evidence="5 8" id="KW-0460">Magnesium</keyword>
<dbReference type="Pfam" id="PF01867">
    <property type="entry name" value="Cas_Cas1"/>
    <property type="match status" value="2"/>
</dbReference>
<evidence type="ECO:0000256" key="8">
    <source>
        <dbReference type="HAMAP-Rule" id="MF_01470"/>
    </source>
</evidence>
<dbReference type="GO" id="GO:0043571">
    <property type="term" value="P:maintenance of CRISPR repeat elements"/>
    <property type="evidence" value="ECO:0007669"/>
    <property type="project" value="UniProtKB-UniRule"/>
</dbReference>
<dbReference type="PANTHER" id="PTHR34353:SF3">
    <property type="entry name" value="CRISPR-ASSOCIATED ENDONUCLEASE CAS1"/>
    <property type="match status" value="1"/>
</dbReference>
<feature type="compositionally biased region" description="Basic residues" evidence="9">
    <location>
        <begin position="404"/>
        <end position="413"/>
    </location>
</feature>
<evidence type="ECO:0000313" key="11">
    <source>
        <dbReference type="Proteomes" id="UP000006820"/>
    </source>
</evidence>
<keyword evidence="11" id="KW-1185">Reference proteome</keyword>
<dbReference type="HOGENOM" id="CLU_626765_0_0_11"/>
<dbReference type="InterPro" id="IPR042211">
    <property type="entry name" value="CRISPR-assoc_Cas1_N"/>
</dbReference>
<protein>
    <recommendedName>
        <fullName evidence="8">CRISPR-associated endonuclease Cas1</fullName>
        <ecNumber evidence="8">3.1.-.-</ecNumber>
    </recommendedName>
</protein>
<feature type="binding site" evidence="8">
    <location>
        <position position="147"/>
    </location>
    <ligand>
        <name>Mn(2+)</name>
        <dbReference type="ChEBI" id="CHEBI:29035"/>
    </ligand>
</feature>
<evidence type="ECO:0000256" key="1">
    <source>
        <dbReference type="ARBA" id="ARBA00022722"/>
    </source>
</evidence>
<keyword evidence="3 8" id="KW-0255">Endonuclease</keyword>
<gene>
    <name evidence="8" type="primary">cas1</name>
    <name evidence="10" type="ordered locus">NFA_44220</name>
</gene>
<dbReference type="EMBL" id="AP006618">
    <property type="protein sequence ID" value="BAD59273.1"/>
    <property type="molecule type" value="Genomic_DNA"/>
</dbReference>
<sequence>MSDQPSARPNRIGELVRARDRLSFIYLERATVHRDGNAITATDERGVVHIPAATVGALLLGPGTRVTHQAMMLLAESGSTAVWVGERGVRYYAHGRSLARSSRLLDAQAAAVTNQAGRLRVARAMYEMRFPGEDVSGLTMQQLRGREGARIRRLYRLHAESVGIEWERRQYNPDDFASGDAINQALSAATTCLYGIVHAVVVALGCAPGLGFVHTGHERSFVFDLADLYKAEFAIPPAFDAVAEGGDDIPQPDAPSATPSTPGISSNGAARTSTLSCCPTNPTAPPNGTPTSSSCGTARETSRAEPPTATRMSRGSARTQRLPRRPPRPPHPVVPRNQPGRIRRDRQRARARTRMAASRRTRQGRPRHHYPLHERRTAPRVHSPPTRLGTGRLRRPPLDAPAAHQRRQFRRRTGRLEQGQPVPPSRPETRGGWGCGK</sequence>
<dbReference type="PANTHER" id="PTHR34353">
    <property type="entry name" value="CRISPR-ASSOCIATED ENDONUCLEASE CAS1 1"/>
    <property type="match status" value="1"/>
</dbReference>
<keyword evidence="2 8" id="KW-0479">Metal-binding</keyword>
<keyword evidence="6 8" id="KW-0051">Antiviral defense</keyword>
<comment type="subunit">
    <text evidence="8">Homodimer, forms a heterotetramer with a Cas2 homodimer.</text>
</comment>
<dbReference type="Proteomes" id="UP000006820">
    <property type="component" value="Chromosome"/>
</dbReference>
<reference evidence="10 11" key="1">
    <citation type="journal article" date="2004" name="Proc. Natl. Acad. Sci. U.S.A.">
        <title>The complete genomic sequence of Nocardia farcinica IFM 10152.</title>
        <authorList>
            <person name="Ishikawa J."/>
            <person name="Yamashita A."/>
            <person name="Mikami Y."/>
            <person name="Hoshino Y."/>
            <person name="Kurita H."/>
            <person name="Hotta K."/>
            <person name="Shiba T."/>
            <person name="Hattori M."/>
        </authorList>
    </citation>
    <scope>NUCLEOTIDE SEQUENCE [LARGE SCALE GENOMIC DNA]</scope>
    <source>
        <strain evidence="10 11">IFM 10152</strain>
    </source>
</reference>
<dbReference type="GO" id="GO:0003677">
    <property type="term" value="F:DNA binding"/>
    <property type="evidence" value="ECO:0007669"/>
    <property type="project" value="UniProtKB-KW"/>
</dbReference>
<evidence type="ECO:0000256" key="7">
    <source>
        <dbReference type="ARBA" id="ARBA00023125"/>
    </source>
</evidence>
<evidence type="ECO:0000313" key="10">
    <source>
        <dbReference type="EMBL" id="BAD59273.1"/>
    </source>
</evidence>
<dbReference type="KEGG" id="nfa:NFA_44220"/>
<evidence type="ECO:0000256" key="9">
    <source>
        <dbReference type="SAM" id="MobiDB-lite"/>
    </source>
</evidence>
<feature type="compositionally biased region" description="Basic residues" evidence="9">
    <location>
        <begin position="341"/>
        <end position="370"/>
    </location>
</feature>
<dbReference type="InterPro" id="IPR019851">
    <property type="entry name" value="CRISPR-assoc_Cas1_ECOLI"/>
</dbReference>
<comment type="cofactor">
    <cofactor evidence="8">
        <name>Mg(2+)</name>
        <dbReference type="ChEBI" id="CHEBI:18420"/>
    </cofactor>
    <cofactor evidence="8">
        <name>Mn(2+)</name>
        <dbReference type="ChEBI" id="CHEBI:29035"/>
    </cofactor>
</comment>
<dbReference type="GO" id="GO:0016787">
    <property type="term" value="F:hydrolase activity"/>
    <property type="evidence" value="ECO:0007669"/>
    <property type="project" value="UniProtKB-KW"/>
</dbReference>
<keyword evidence="7 8" id="KW-0238">DNA-binding</keyword>
<dbReference type="InterPro" id="IPR002729">
    <property type="entry name" value="CRISPR-assoc_Cas1"/>
</dbReference>
<dbReference type="InterPro" id="IPR050646">
    <property type="entry name" value="Cas1"/>
</dbReference>
<feature type="compositionally biased region" description="Polar residues" evidence="9">
    <location>
        <begin position="257"/>
        <end position="275"/>
    </location>
</feature>
<feature type="binding site" evidence="8">
    <location>
        <position position="227"/>
    </location>
    <ligand>
        <name>Mn(2+)</name>
        <dbReference type="ChEBI" id="CHEBI:29035"/>
    </ligand>
</feature>
<dbReference type="HAMAP" id="MF_01470">
    <property type="entry name" value="Cas1"/>
    <property type="match status" value="1"/>
</dbReference>
<organism evidence="10 11">
    <name type="scientific">Nocardia farcinica (strain IFM 10152)</name>
    <dbReference type="NCBI Taxonomy" id="247156"/>
    <lineage>
        <taxon>Bacteria</taxon>
        <taxon>Bacillati</taxon>
        <taxon>Actinomycetota</taxon>
        <taxon>Actinomycetes</taxon>
        <taxon>Mycobacteriales</taxon>
        <taxon>Nocardiaceae</taxon>
        <taxon>Nocardia</taxon>
    </lineage>
</organism>
<dbReference type="GO" id="GO:0004520">
    <property type="term" value="F:DNA endonuclease activity"/>
    <property type="evidence" value="ECO:0007669"/>
    <property type="project" value="InterPro"/>
</dbReference>
<dbReference type="STRING" id="247156.NFA_44220"/>
<feature type="region of interest" description="Disordered" evidence="9">
    <location>
        <begin position="242"/>
        <end position="437"/>
    </location>
</feature>
<dbReference type="eggNOG" id="COG1518">
    <property type="taxonomic scope" value="Bacteria"/>
</dbReference>
<dbReference type="InterPro" id="IPR042206">
    <property type="entry name" value="CRISPR-assoc_Cas1_C"/>
</dbReference>
<name>Q5YRB8_NOCFA</name>
<feature type="binding site" evidence="8">
    <location>
        <position position="214"/>
    </location>
    <ligand>
        <name>Mn(2+)</name>
        <dbReference type="ChEBI" id="CHEBI:29035"/>
    </ligand>
</feature>
<evidence type="ECO:0000256" key="4">
    <source>
        <dbReference type="ARBA" id="ARBA00022801"/>
    </source>
</evidence>
<proteinExistence type="inferred from homology"/>
<comment type="similarity">
    <text evidence="8">Belongs to the CRISPR-associated endonuclease Cas1 family.</text>
</comment>
<keyword evidence="4 8" id="KW-0378">Hydrolase</keyword>
<accession>Q5YRB8</accession>
<evidence type="ECO:0000256" key="6">
    <source>
        <dbReference type="ARBA" id="ARBA00023118"/>
    </source>
</evidence>
<comment type="function">
    <text evidence="8">CRISPR (clustered regularly interspaced short palindromic repeat), is an adaptive immune system that provides protection against mobile genetic elements (viruses, transposable elements and conjugative plasmids). CRISPR clusters contain spacers, sequences complementary to antecedent mobile elements, and target invading nucleic acids. CRISPR clusters are transcribed and processed into CRISPR RNA (crRNA). Acts as a dsDNA endonuclease. Involved in the integration of spacer DNA into the CRISPR cassette.</text>
</comment>
<dbReference type="Gene3D" id="3.100.10.20">
    <property type="entry name" value="CRISPR-associated endonuclease Cas1, N-terminal domain"/>
    <property type="match status" value="1"/>
</dbReference>
<dbReference type="NCBIfam" id="TIGR03638">
    <property type="entry name" value="cas1_ECOLI"/>
    <property type="match status" value="1"/>
</dbReference>
<evidence type="ECO:0000256" key="3">
    <source>
        <dbReference type="ARBA" id="ARBA00022759"/>
    </source>
</evidence>
<evidence type="ECO:0000256" key="5">
    <source>
        <dbReference type="ARBA" id="ARBA00022842"/>
    </source>
</evidence>
<dbReference type="NCBIfam" id="TIGR00287">
    <property type="entry name" value="cas1"/>
    <property type="match status" value="1"/>
</dbReference>
<keyword evidence="1 8" id="KW-0540">Nuclease</keyword>
<dbReference type="AlphaFoldDB" id="Q5YRB8"/>
<keyword evidence="8" id="KW-0464">Manganese</keyword>
<dbReference type="EC" id="3.1.-.-" evidence="8"/>
<dbReference type="GO" id="GO:0046872">
    <property type="term" value="F:metal ion binding"/>
    <property type="evidence" value="ECO:0007669"/>
    <property type="project" value="UniProtKB-UniRule"/>
</dbReference>